<keyword evidence="1" id="KW-0328">Glycosyltransferase</keyword>
<dbReference type="AlphaFoldDB" id="A0A9P6ER90"/>
<evidence type="ECO:0000256" key="1">
    <source>
        <dbReference type="RuleBase" id="RU362114"/>
    </source>
</evidence>
<dbReference type="PANTHER" id="PTHR45740:SF2">
    <property type="entry name" value="POLY [ADP-RIBOSE] POLYMERASE"/>
    <property type="match status" value="1"/>
</dbReference>
<dbReference type="Proteomes" id="UP000807306">
    <property type="component" value="Unassembled WGS sequence"/>
</dbReference>
<reference evidence="3" key="1">
    <citation type="submission" date="2020-11" db="EMBL/GenBank/DDBJ databases">
        <authorList>
            <consortium name="DOE Joint Genome Institute"/>
            <person name="Ahrendt S."/>
            <person name="Riley R."/>
            <person name="Andreopoulos W."/>
            <person name="Labutti K."/>
            <person name="Pangilinan J."/>
            <person name="Ruiz-Duenas F.J."/>
            <person name="Barrasa J.M."/>
            <person name="Sanchez-Garcia M."/>
            <person name="Camarero S."/>
            <person name="Miyauchi S."/>
            <person name="Serrano A."/>
            <person name="Linde D."/>
            <person name="Babiker R."/>
            <person name="Drula E."/>
            <person name="Ayuso-Fernandez I."/>
            <person name="Pacheco R."/>
            <person name="Padilla G."/>
            <person name="Ferreira P."/>
            <person name="Barriuso J."/>
            <person name="Kellner H."/>
            <person name="Castanera R."/>
            <person name="Alfaro M."/>
            <person name="Ramirez L."/>
            <person name="Pisabarro A.G."/>
            <person name="Kuo A."/>
            <person name="Tritt A."/>
            <person name="Lipzen A."/>
            <person name="He G."/>
            <person name="Yan M."/>
            <person name="Ng V."/>
            <person name="Cullen D."/>
            <person name="Martin F."/>
            <person name="Rosso M.-N."/>
            <person name="Henrissat B."/>
            <person name="Hibbett D."/>
            <person name="Martinez A.T."/>
            <person name="Grigoriev I.V."/>
        </authorList>
    </citation>
    <scope>NUCLEOTIDE SEQUENCE</scope>
    <source>
        <strain evidence="3">CBS 506.95</strain>
    </source>
</reference>
<feature type="domain" description="PARP catalytic" evidence="2">
    <location>
        <begin position="5"/>
        <end position="239"/>
    </location>
</feature>
<dbReference type="EC" id="2.4.2.-" evidence="1"/>
<proteinExistence type="predicted"/>
<name>A0A9P6ER90_9AGAR</name>
<protein>
    <recommendedName>
        <fullName evidence="1">Poly [ADP-ribose] polymerase</fullName>
        <shortName evidence="1">PARP</shortName>
        <ecNumber evidence="1">2.4.2.-</ecNumber>
    </recommendedName>
</protein>
<evidence type="ECO:0000313" key="3">
    <source>
        <dbReference type="EMBL" id="KAF9533940.1"/>
    </source>
</evidence>
<sequence length="252" mass="28322">MTSIPDESFNLDHPKNINSTSLKHLSSNSTEFYQVKNLFDYGWRHPDKKKPKVVRIFRILTNASAYESYRASIVSASSADVSFTRYGANEQLLFHGTNRHCTLGEEEKETNLCYRPECNLCCIISGSFEVSMAGSKHKFRRFGVGIYTTSCSSKADDYSQNGDENCQFKAVLVNRVVVGNPYTLRTNATQLTQAPYGYHSVRGEPGDQLNYEETVVYDNDAIRPAYLVIYGNKPPTSPLKSRIFGLFSTSLA</sequence>
<dbReference type="GO" id="GO:0005634">
    <property type="term" value="C:nucleus"/>
    <property type="evidence" value="ECO:0007669"/>
    <property type="project" value="TreeGrafter"/>
</dbReference>
<evidence type="ECO:0000259" key="2">
    <source>
        <dbReference type="PROSITE" id="PS51059"/>
    </source>
</evidence>
<comment type="caution">
    <text evidence="3">The sequence shown here is derived from an EMBL/GenBank/DDBJ whole genome shotgun (WGS) entry which is preliminary data.</text>
</comment>
<dbReference type="GO" id="GO:0003950">
    <property type="term" value="F:NAD+ poly-ADP-ribosyltransferase activity"/>
    <property type="evidence" value="ECO:0007669"/>
    <property type="project" value="UniProtKB-UniRule"/>
</dbReference>
<dbReference type="Gene3D" id="3.90.228.10">
    <property type="match status" value="1"/>
</dbReference>
<dbReference type="GO" id="GO:1990404">
    <property type="term" value="F:NAD+-protein mono-ADP-ribosyltransferase activity"/>
    <property type="evidence" value="ECO:0007669"/>
    <property type="project" value="TreeGrafter"/>
</dbReference>
<dbReference type="InterPro" id="IPR012317">
    <property type="entry name" value="Poly(ADP-ribose)pol_cat_dom"/>
</dbReference>
<dbReference type="Pfam" id="PF00644">
    <property type="entry name" value="PARP"/>
    <property type="match status" value="1"/>
</dbReference>
<organism evidence="3 4">
    <name type="scientific">Crepidotus variabilis</name>
    <dbReference type="NCBI Taxonomy" id="179855"/>
    <lineage>
        <taxon>Eukaryota</taxon>
        <taxon>Fungi</taxon>
        <taxon>Dikarya</taxon>
        <taxon>Basidiomycota</taxon>
        <taxon>Agaricomycotina</taxon>
        <taxon>Agaricomycetes</taxon>
        <taxon>Agaricomycetidae</taxon>
        <taxon>Agaricales</taxon>
        <taxon>Agaricineae</taxon>
        <taxon>Crepidotaceae</taxon>
        <taxon>Crepidotus</taxon>
    </lineage>
</organism>
<evidence type="ECO:0000313" key="4">
    <source>
        <dbReference type="Proteomes" id="UP000807306"/>
    </source>
</evidence>
<gene>
    <name evidence="3" type="ORF">CPB83DRAFT_879833</name>
</gene>
<accession>A0A9P6ER90</accession>
<dbReference type="PANTHER" id="PTHR45740">
    <property type="entry name" value="POLY [ADP-RIBOSE] POLYMERASE"/>
    <property type="match status" value="1"/>
</dbReference>
<dbReference type="EMBL" id="MU157827">
    <property type="protein sequence ID" value="KAF9533940.1"/>
    <property type="molecule type" value="Genomic_DNA"/>
</dbReference>
<dbReference type="InterPro" id="IPR051712">
    <property type="entry name" value="ARTD-AVP"/>
</dbReference>
<dbReference type="Gene3D" id="6.20.320.10">
    <property type="match status" value="1"/>
</dbReference>
<keyword evidence="1" id="KW-0808">Transferase</keyword>
<keyword evidence="4" id="KW-1185">Reference proteome</keyword>
<dbReference type="OrthoDB" id="9514740at2759"/>
<dbReference type="PROSITE" id="PS51059">
    <property type="entry name" value="PARP_CATALYTIC"/>
    <property type="match status" value="1"/>
</dbReference>
<dbReference type="SUPFAM" id="SSF56399">
    <property type="entry name" value="ADP-ribosylation"/>
    <property type="match status" value="1"/>
</dbReference>
<keyword evidence="1" id="KW-0520">NAD</keyword>